<name>A0AA35WN75_GEOBA</name>
<keyword evidence="2" id="KW-1185">Reference proteome</keyword>
<reference evidence="1" key="1">
    <citation type="submission" date="2023-03" db="EMBL/GenBank/DDBJ databases">
        <authorList>
            <person name="Steffen K."/>
            <person name="Cardenas P."/>
        </authorList>
    </citation>
    <scope>NUCLEOTIDE SEQUENCE</scope>
</reference>
<dbReference type="EMBL" id="CASHTH010001806">
    <property type="protein sequence ID" value="CAI8020172.1"/>
    <property type="molecule type" value="Genomic_DNA"/>
</dbReference>
<evidence type="ECO:0000313" key="1">
    <source>
        <dbReference type="EMBL" id="CAI8020172.1"/>
    </source>
</evidence>
<dbReference type="AlphaFoldDB" id="A0AA35WN75"/>
<organism evidence="1 2">
    <name type="scientific">Geodia barretti</name>
    <name type="common">Barrett's horny sponge</name>
    <dbReference type="NCBI Taxonomy" id="519541"/>
    <lineage>
        <taxon>Eukaryota</taxon>
        <taxon>Metazoa</taxon>
        <taxon>Porifera</taxon>
        <taxon>Demospongiae</taxon>
        <taxon>Heteroscleromorpha</taxon>
        <taxon>Tetractinellida</taxon>
        <taxon>Astrophorina</taxon>
        <taxon>Geodiidae</taxon>
        <taxon>Geodia</taxon>
    </lineage>
</organism>
<sequence>MVRLEKNLDVDTGKAQVQCYSEGHCPNGQPTLNIGQFDAAKECCIIGEALSWQSGGEPCAACLIYGWKETYSEARIGDTLTLTVGIIKGSPEVRVILGVEYNNTEVSVGATDFDPPRLILAAEDLSLQVTVLDDGQPLQEDKNITLTLAKIAGGKSSDIIVTEAIITVRAQKIPVSASVPPLEVVLLWFTSCD</sequence>
<accession>A0AA35WN75</accession>
<protein>
    <submittedName>
        <fullName evidence="1">Uncharacterized protein</fullName>
    </submittedName>
</protein>
<evidence type="ECO:0000313" key="2">
    <source>
        <dbReference type="Proteomes" id="UP001174909"/>
    </source>
</evidence>
<gene>
    <name evidence="1" type="ORF">GBAR_LOCUS12069</name>
</gene>
<dbReference type="Proteomes" id="UP001174909">
    <property type="component" value="Unassembled WGS sequence"/>
</dbReference>
<proteinExistence type="predicted"/>
<comment type="caution">
    <text evidence="1">The sequence shown here is derived from an EMBL/GenBank/DDBJ whole genome shotgun (WGS) entry which is preliminary data.</text>
</comment>